<accession>A0A164LBW0</accession>
<organism evidence="1 2">
    <name type="scientific">Nocardia terpenica</name>
    <dbReference type="NCBI Taxonomy" id="455432"/>
    <lineage>
        <taxon>Bacteria</taxon>
        <taxon>Bacillati</taxon>
        <taxon>Actinomycetota</taxon>
        <taxon>Actinomycetes</taxon>
        <taxon>Mycobacteriales</taxon>
        <taxon>Nocardiaceae</taxon>
        <taxon>Nocardia</taxon>
    </lineage>
</organism>
<dbReference type="AlphaFoldDB" id="A0A164LBW0"/>
<dbReference type="Proteomes" id="UP000076512">
    <property type="component" value="Unassembled WGS sequence"/>
</dbReference>
<name>A0A164LBW0_9NOCA</name>
<dbReference type="EMBL" id="LWGR01000009">
    <property type="protein sequence ID" value="KZM72236.1"/>
    <property type="molecule type" value="Genomic_DNA"/>
</dbReference>
<evidence type="ECO:0000313" key="1">
    <source>
        <dbReference type="EMBL" id="KZM72236.1"/>
    </source>
</evidence>
<gene>
    <name evidence="1" type="ORF">AWN90_36795</name>
</gene>
<comment type="caution">
    <text evidence="1">The sequence shown here is derived from an EMBL/GenBank/DDBJ whole genome shotgun (WGS) entry which is preliminary data.</text>
</comment>
<sequence length="77" mass="9147">MEVELEWRVISKWMDVAIQAAETEGWHVWQGPDASWRFRREGVYEQFPATPETMDQLKYFLFKVQRVLGVDLQKGMA</sequence>
<keyword evidence="2" id="KW-1185">Reference proteome</keyword>
<reference evidence="1 2" key="1">
    <citation type="submission" date="2016-04" db="EMBL/GenBank/DDBJ databases">
        <authorList>
            <person name="Evans L.H."/>
            <person name="Alamgir A."/>
            <person name="Owens N."/>
            <person name="Weber N.D."/>
            <person name="Virtaneva K."/>
            <person name="Barbian K."/>
            <person name="Babar A."/>
            <person name="Rosenke K."/>
        </authorList>
    </citation>
    <scope>NUCLEOTIDE SEQUENCE [LARGE SCALE GENOMIC DNA]</scope>
    <source>
        <strain evidence="1 2">IFM 0406</strain>
    </source>
</reference>
<evidence type="ECO:0000313" key="2">
    <source>
        <dbReference type="Proteomes" id="UP000076512"/>
    </source>
</evidence>
<dbReference type="STRING" id="455432.AWN90_36795"/>
<dbReference type="RefSeq" id="WP_067592655.1">
    <property type="nucleotide sequence ID" value="NZ_JABMCZ010000001.1"/>
</dbReference>
<protein>
    <submittedName>
        <fullName evidence="1">Uncharacterized protein</fullName>
    </submittedName>
</protein>
<proteinExistence type="predicted"/>